<dbReference type="InterPro" id="IPR033932">
    <property type="entry name" value="YtcJ-like"/>
</dbReference>
<evidence type="ECO:0000313" key="3">
    <source>
        <dbReference type="Proteomes" id="UP000679220"/>
    </source>
</evidence>
<dbReference type="PROSITE" id="PS51257">
    <property type="entry name" value="PROKAR_LIPOPROTEIN"/>
    <property type="match status" value="1"/>
</dbReference>
<keyword evidence="3" id="KW-1185">Reference proteome</keyword>
<reference evidence="2" key="2">
    <citation type="submission" date="2021-04" db="EMBL/GenBank/DDBJ databases">
        <authorList>
            <person name="Zhang T."/>
            <person name="Zhang Y."/>
            <person name="Lu D."/>
            <person name="Zuo D."/>
            <person name="Du Z."/>
        </authorList>
    </citation>
    <scope>NUCLEOTIDE SEQUENCE</scope>
    <source>
        <strain evidence="2">JR1</strain>
    </source>
</reference>
<proteinExistence type="predicted"/>
<dbReference type="InterPro" id="IPR013108">
    <property type="entry name" value="Amidohydro_3"/>
</dbReference>
<dbReference type="EMBL" id="JAGTAR010000001">
    <property type="protein sequence ID" value="MBR8534078.1"/>
    <property type="molecule type" value="Genomic_DNA"/>
</dbReference>
<dbReference type="Proteomes" id="UP000679220">
    <property type="component" value="Unassembled WGS sequence"/>
</dbReference>
<dbReference type="CDD" id="cd01300">
    <property type="entry name" value="YtcJ_like"/>
    <property type="match status" value="1"/>
</dbReference>
<dbReference type="AlphaFoldDB" id="A0A941EYD3"/>
<comment type="caution">
    <text evidence="2">The sequence shown here is derived from an EMBL/GenBank/DDBJ whole genome shotgun (WGS) entry which is preliminary data.</text>
</comment>
<dbReference type="GO" id="GO:0016810">
    <property type="term" value="F:hydrolase activity, acting on carbon-nitrogen (but not peptide) bonds"/>
    <property type="evidence" value="ECO:0007669"/>
    <property type="project" value="InterPro"/>
</dbReference>
<dbReference type="SUPFAM" id="SSF51556">
    <property type="entry name" value="Metallo-dependent hydrolases"/>
    <property type="match status" value="1"/>
</dbReference>
<evidence type="ECO:0000313" key="2">
    <source>
        <dbReference type="EMBL" id="MBR8534078.1"/>
    </source>
</evidence>
<dbReference type="Gene3D" id="2.30.40.10">
    <property type="entry name" value="Urease, subunit C, domain 1"/>
    <property type="match status" value="1"/>
</dbReference>
<sequence length="570" mass="63175">MKTRKHSFRTYLLGILMIVGLTSCTQKETTVTIFHGGTILTVDSDFSEVEAIAIEGDKIVATGDLSNLQKEFGKQASLIDLEGKTMLPGFIDPHAHVVAGASVDYLMEYVGMSRFKTSDEVLKHLKEMADNAEPGKWIAARNWDPAVQDGPEELTIKDLDAVSVEHPVFILNASGHLAYANSKAFEVAGITNKVTNPDGAEFVRDANGDLTGVMKNMASFIQVWMAMPEAQTVDPVEAILALTGDWNSKGITTTTELALGVASNSTADWDVLKAVGANPELTTRIRAYPSYLLNDEWTEVDIQPNDGNDLVRLVGFKLVADGSNQGYTGLQREPYCCGMHQGTYGKEYTSVEALTRFARQRAAQGWQLAVHGNGDAAIDNILTMVENLIEDGIDIEPLRIRIEHASIIHDEQFEKMKNYGISASFLIGHVHYWGVWLRDMVFGEEKVQLLDRAHSAECRNISYTLHSDFMVTNPDPLEMIQIAVNRNTFKEPNYKISPEESVSVESAIRALTSEAAWQCMSEHEIGSIEVGKYADLVILENDPRKVDSYKISEIEVVETWMNGKMVFQNN</sequence>
<dbReference type="Pfam" id="PF07969">
    <property type="entry name" value="Amidohydro_3"/>
    <property type="match status" value="1"/>
</dbReference>
<dbReference type="InterPro" id="IPR032466">
    <property type="entry name" value="Metal_Hydrolase"/>
</dbReference>
<accession>A0A941EYD3</accession>
<name>A0A941EYD3_9BACT</name>
<protein>
    <submittedName>
        <fullName evidence="2">Amidohydrolase</fullName>
    </submittedName>
</protein>
<dbReference type="PANTHER" id="PTHR22642">
    <property type="entry name" value="IMIDAZOLONEPROPIONASE"/>
    <property type="match status" value="1"/>
</dbReference>
<organism evidence="2 3">
    <name type="scientific">Carboxylicivirga sediminis</name>
    <dbReference type="NCBI Taxonomy" id="2006564"/>
    <lineage>
        <taxon>Bacteria</taxon>
        <taxon>Pseudomonadati</taxon>
        <taxon>Bacteroidota</taxon>
        <taxon>Bacteroidia</taxon>
        <taxon>Marinilabiliales</taxon>
        <taxon>Marinilabiliaceae</taxon>
        <taxon>Carboxylicivirga</taxon>
    </lineage>
</organism>
<dbReference type="RefSeq" id="WP_212187982.1">
    <property type="nucleotide sequence ID" value="NZ_JAGTAR010000001.1"/>
</dbReference>
<evidence type="ECO:0000259" key="1">
    <source>
        <dbReference type="Pfam" id="PF07969"/>
    </source>
</evidence>
<dbReference type="Gene3D" id="3.20.20.140">
    <property type="entry name" value="Metal-dependent hydrolases"/>
    <property type="match status" value="1"/>
</dbReference>
<gene>
    <name evidence="2" type="ORF">KDU71_00770</name>
</gene>
<dbReference type="PANTHER" id="PTHR22642:SF2">
    <property type="entry name" value="PROTEIN LONG AFTER FAR-RED 3"/>
    <property type="match status" value="1"/>
</dbReference>
<dbReference type="Gene3D" id="3.10.310.70">
    <property type="match status" value="1"/>
</dbReference>
<dbReference type="SUPFAM" id="SSF51338">
    <property type="entry name" value="Composite domain of metallo-dependent hydrolases"/>
    <property type="match status" value="1"/>
</dbReference>
<reference evidence="2" key="1">
    <citation type="journal article" date="2018" name="Int. J. Syst. Evol. Microbiol.">
        <title>Carboxylicivirga sediminis sp. nov., isolated from coastal sediment.</title>
        <authorList>
            <person name="Wang F.Q."/>
            <person name="Ren L.H."/>
            <person name="Zou R.J."/>
            <person name="Sun Y.Z."/>
            <person name="Liu X.J."/>
            <person name="Jiang F."/>
            <person name="Liu L.J."/>
        </authorList>
    </citation>
    <scope>NUCLEOTIDE SEQUENCE</scope>
    <source>
        <strain evidence="2">JR1</strain>
    </source>
</reference>
<feature type="domain" description="Amidohydrolase 3" evidence="1">
    <location>
        <begin position="78"/>
        <end position="567"/>
    </location>
</feature>
<dbReference type="InterPro" id="IPR011059">
    <property type="entry name" value="Metal-dep_hydrolase_composite"/>
</dbReference>